<dbReference type="RefSeq" id="XP_031929493.1">
    <property type="nucleotide sequence ID" value="XM_032066285.1"/>
</dbReference>
<sequence>MNTADKASPCRLPVLYSIFKHRLIPLHWDEQRPSTPLSVMAQQQSIQDSHSGIHHGRNSYRYEDGLASLNPTALEERNKLSKLCKDIYKTCLEIDEHFLEASNRSASFDNHPGVEQNRIDAFEGDINAYKDIVAHRAHDYVDAIGTIAKAFANITTMRNLWAPVMSHLSEAPGEENELFNNKPPWTTWVRKLNTITATLPDLLTRIQISPTKIFTDGQWSDIRYKVAFLDETIDYAYTNPWGGFGERGIHLGTATNIKMMARFTSSSAQFKFEEKTNNNPKHGTWRDALLPTQMKPELQIKLMNWVIFVTFIAALLGCAAWRESNKDYGKWNEATQYFLFQTCLMQGLSVAIIILTTPNPFGFWLWLLILGSLSCSSAAPFIYPYSPTQCSATLAFIGSAASNFVILQTMFTVGRKKVKSN</sequence>
<feature type="transmembrane region" description="Helical" evidence="1">
    <location>
        <begin position="334"/>
        <end position="356"/>
    </location>
</feature>
<keyword evidence="3" id="KW-1185">Reference proteome</keyword>
<evidence type="ECO:0000313" key="3">
    <source>
        <dbReference type="Proteomes" id="UP000326268"/>
    </source>
</evidence>
<reference evidence="2 3" key="1">
    <citation type="submission" date="2019-04" db="EMBL/GenBank/DDBJ databases">
        <title>Friends and foes A comparative genomics studyof 23 Aspergillus species from section Flavi.</title>
        <authorList>
            <consortium name="DOE Joint Genome Institute"/>
            <person name="Kjaerbolling I."/>
            <person name="Vesth T."/>
            <person name="Frisvad J.C."/>
            <person name="Nybo J.L."/>
            <person name="Theobald S."/>
            <person name="Kildgaard S."/>
            <person name="Isbrandt T."/>
            <person name="Kuo A."/>
            <person name="Sato A."/>
            <person name="Lyhne E.K."/>
            <person name="Kogle M.E."/>
            <person name="Wiebenga A."/>
            <person name="Kun R.S."/>
            <person name="Lubbers R.J."/>
            <person name="Makela M.R."/>
            <person name="Barry K."/>
            <person name="Chovatia M."/>
            <person name="Clum A."/>
            <person name="Daum C."/>
            <person name="Haridas S."/>
            <person name="He G."/>
            <person name="LaButti K."/>
            <person name="Lipzen A."/>
            <person name="Mondo S."/>
            <person name="Riley R."/>
            <person name="Salamov A."/>
            <person name="Simmons B.A."/>
            <person name="Magnuson J.K."/>
            <person name="Henrissat B."/>
            <person name="Mortensen U.H."/>
            <person name="Larsen T.O."/>
            <person name="Devries R.P."/>
            <person name="Grigoriev I.V."/>
            <person name="Machida M."/>
            <person name="Baker S.E."/>
            <person name="Andersen M.R."/>
        </authorList>
    </citation>
    <scope>NUCLEOTIDE SEQUENCE [LARGE SCALE GENOMIC DNA]</scope>
    <source>
        <strain evidence="2 3">CBS 763.97</strain>
    </source>
</reference>
<dbReference type="EMBL" id="ML737613">
    <property type="protein sequence ID" value="KAE8366412.1"/>
    <property type="molecule type" value="Genomic_DNA"/>
</dbReference>
<organism evidence="2 3">
    <name type="scientific">Aspergillus caelatus</name>
    <dbReference type="NCBI Taxonomy" id="61420"/>
    <lineage>
        <taxon>Eukaryota</taxon>
        <taxon>Fungi</taxon>
        <taxon>Dikarya</taxon>
        <taxon>Ascomycota</taxon>
        <taxon>Pezizomycotina</taxon>
        <taxon>Eurotiomycetes</taxon>
        <taxon>Eurotiomycetidae</taxon>
        <taxon>Eurotiales</taxon>
        <taxon>Aspergillaceae</taxon>
        <taxon>Aspergillus</taxon>
        <taxon>Aspergillus subgen. Circumdati</taxon>
    </lineage>
</organism>
<keyword evidence="1" id="KW-0472">Membrane</keyword>
<dbReference type="AlphaFoldDB" id="A0A5N7A9A5"/>
<proteinExistence type="predicted"/>
<dbReference type="Proteomes" id="UP000326268">
    <property type="component" value="Unassembled WGS sequence"/>
</dbReference>
<gene>
    <name evidence="2" type="ORF">BDV27DRAFT_125233</name>
</gene>
<evidence type="ECO:0000313" key="2">
    <source>
        <dbReference type="EMBL" id="KAE8366412.1"/>
    </source>
</evidence>
<dbReference type="GeneID" id="43650731"/>
<protein>
    <submittedName>
        <fullName evidence="2">Uncharacterized protein</fullName>
    </submittedName>
</protein>
<feature type="transmembrane region" description="Helical" evidence="1">
    <location>
        <begin position="392"/>
        <end position="413"/>
    </location>
</feature>
<keyword evidence="1" id="KW-1133">Transmembrane helix</keyword>
<evidence type="ECO:0000256" key="1">
    <source>
        <dbReference type="SAM" id="Phobius"/>
    </source>
</evidence>
<feature type="transmembrane region" description="Helical" evidence="1">
    <location>
        <begin position="363"/>
        <end position="386"/>
    </location>
</feature>
<feature type="transmembrane region" description="Helical" evidence="1">
    <location>
        <begin position="302"/>
        <end position="322"/>
    </location>
</feature>
<name>A0A5N7A9A5_9EURO</name>
<keyword evidence="1" id="KW-0812">Transmembrane</keyword>
<accession>A0A5N7A9A5</accession>
<dbReference type="OrthoDB" id="3560543at2759"/>